<accession>A0A0E9RYJ1</accession>
<protein>
    <submittedName>
        <fullName evidence="1">Uncharacterized protein</fullName>
    </submittedName>
</protein>
<dbReference type="AlphaFoldDB" id="A0A0E9RYJ1"/>
<proteinExistence type="predicted"/>
<reference evidence="1" key="1">
    <citation type="submission" date="2014-11" db="EMBL/GenBank/DDBJ databases">
        <authorList>
            <person name="Amaro Gonzalez C."/>
        </authorList>
    </citation>
    <scope>NUCLEOTIDE SEQUENCE</scope>
</reference>
<reference evidence="1" key="2">
    <citation type="journal article" date="2015" name="Fish Shellfish Immunol.">
        <title>Early steps in the European eel (Anguilla anguilla)-Vibrio vulnificus interaction in the gills: Role of the RtxA13 toxin.</title>
        <authorList>
            <person name="Callol A."/>
            <person name="Pajuelo D."/>
            <person name="Ebbesson L."/>
            <person name="Teles M."/>
            <person name="MacKenzie S."/>
            <person name="Amaro C."/>
        </authorList>
    </citation>
    <scope>NUCLEOTIDE SEQUENCE</scope>
</reference>
<dbReference type="EMBL" id="GBXM01074615">
    <property type="protein sequence ID" value="JAH33962.1"/>
    <property type="molecule type" value="Transcribed_RNA"/>
</dbReference>
<organism evidence="1">
    <name type="scientific">Anguilla anguilla</name>
    <name type="common">European freshwater eel</name>
    <name type="synonym">Muraena anguilla</name>
    <dbReference type="NCBI Taxonomy" id="7936"/>
    <lineage>
        <taxon>Eukaryota</taxon>
        <taxon>Metazoa</taxon>
        <taxon>Chordata</taxon>
        <taxon>Craniata</taxon>
        <taxon>Vertebrata</taxon>
        <taxon>Euteleostomi</taxon>
        <taxon>Actinopterygii</taxon>
        <taxon>Neopterygii</taxon>
        <taxon>Teleostei</taxon>
        <taxon>Anguilliformes</taxon>
        <taxon>Anguillidae</taxon>
        <taxon>Anguilla</taxon>
    </lineage>
</organism>
<evidence type="ECO:0000313" key="1">
    <source>
        <dbReference type="EMBL" id="JAH33962.1"/>
    </source>
</evidence>
<sequence>MLSFFGKGVKMKLGNPLLPNTPSEASTSETQEFHAWPVFRNLFAQLK</sequence>
<name>A0A0E9RYJ1_ANGAN</name>